<evidence type="ECO:0000313" key="3">
    <source>
        <dbReference type="EMBL" id="MBB5817087.1"/>
    </source>
</evidence>
<dbReference type="PANTHER" id="PTHR30548:SF2">
    <property type="entry name" value="2-HYDROXYACYL-COA DEHYDRATASE,D-COMPONENT"/>
    <property type="match status" value="1"/>
</dbReference>
<name>A0A7W9IAD3_9ACTN</name>
<dbReference type="Proteomes" id="UP000540685">
    <property type="component" value="Unassembled WGS sequence"/>
</dbReference>
<evidence type="ECO:0000256" key="1">
    <source>
        <dbReference type="ARBA" id="ARBA00005806"/>
    </source>
</evidence>
<sequence length="706" mass="77508">MIAALVGADIPSALVRACGLEPRRIGLCEAENALQDPDVACVVFSHLRACYAQAYHRWYAELRDVRKTPELVLLDLPMTEGPGARAYALARLRQAGDRLSPLTGVRLDEAALLRELRAAVEPSGTTGTVPDSRSPRAVIVGAEEVPDSVYRVTGAGLTVVATEGPAGYGSGAGADAETAGTDPWKILLDRHFARASTTSKASLIRRAEALRALASRAGADTVVFAADPLDDAAAWLRALLLRADAAPRVTTLPELESGGVRPTPQESPAVVAGKRSTPSTSSAARTGREGGRSRKSLAVISTFGAYQREWFASIRSRAAAGEPFAVVNADTPQEILRALDIPFVVNQWWASIVAAKQATPRFRRALAEHGFPTDNEAYSSQGLAALFVPDEEAPWGGLPRPSLLQTVRSEDALVGIFEQWAEAGGADLITFDRSAETRREFPLTWWDDLPDRWEETLEPERLDLMTAQIRESIAVIERRTGRRLDPERLTSVLHLVNEQEEYYRRIRDLVAATSPAPVSIADTMPATMIPQWHRGTEWGRDAARDLHAEVARRVDRGEAVCARERVRVMWVGRGTWQNMRLYQAFGESHGAVFVWSMYLGLAADGYLRYFDRGRDPLRSLAARFLTMGDELRMPSWSAAWHVAEARRHRVDAVVGIADAEPHVLDELEREGLPVLRIRADNLSLDGGGPAEHRIGAFLDEHFGRLR</sequence>
<evidence type="ECO:0000313" key="4">
    <source>
        <dbReference type="Proteomes" id="UP000540685"/>
    </source>
</evidence>
<dbReference type="Gene3D" id="3.40.50.11900">
    <property type="match status" value="1"/>
</dbReference>
<proteinExistence type="inferred from homology"/>
<reference evidence="3 4" key="1">
    <citation type="submission" date="2020-08" db="EMBL/GenBank/DDBJ databases">
        <title>Sequencing the genomes of 1000 actinobacteria strains.</title>
        <authorList>
            <person name="Klenk H.-P."/>
        </authorList>
    </citation>
    <scope>NUCLEOTIDE SEQUENCE [LARGE SCALE GENOMIC DNA]</scope>
    <source>
        <strain evidence="3 4">DSM 46887</strain>
    </source>
</reference>
<dbReference type="RefSeq" id="WP_221207677.1">
    <property type="nucleotide sequence ID" value="NZ_JACHMP010000001.1"/>
</dbReference>
<protein>
    <submittedName>
        <fullName evidence="3">Benzoyl-CoA reductase/2-hydroxyglutaryl-CoA dehydratase subunit BcrC/BadD/HgdB</fullName>
    </submittedName>
</protein>
<dbReference type="EMBL" id="JACHMP010000001">
    <property type="protein sequence ID" value="MBB5817087.1"/>
    <property type="molecule type" value="Genomic_DNA"/>
</dbReference>
<feature type="region of interest" description="Disordered" evidence="2">
    <location>
        <begin position="253"/>
        <end position="293"/>
    </location>
</feature>
<keyword evidence="4" id="KW-1185">Reference proteome</keyword>
<comment type="caution">
    <text evidence="3">The sequence shown here is derived from an EMBL/GenBank/DDBJ whole genome shotgun (WGS) entry which is preliminary data.</text>
</comment>
<dbReference type="AlphaFoldDB" id="A0A7W9IAD3"/>
<organism evidence="3 4">
    <name type="scientific">Streptosporangium becharense</name>
    <dbReference type="NCBI Taxonomy" id="1816182"/>
    <lineage>
        <taxon>Bacteria</taxon>
        <taxon>Bacillati</taxon>
        <taxon>Actinomycetota</taxon>
        <taxon>Actinomycetes</taxon>
        <taxon>Streptosporangiales</taxon>
        <taxon>Streptosporangiaceae</taxon>
        <taxon>Streptosporangium</taxon>
    </lineage>
</organism>
<gene>
    <name evidence="3" type="ORF">F4562_000149</name>
</gene>
<dbReference type="Pfam" id="PF06050">
    <property type="entry name" value="HGD-D"/>
    <property type="match status" value="1"/>
</dbReference>
<comment type="similarity">
    <text evidence="1">Belongs to the FldB/FldC dehydratase alpha/beta subunit family.</text>
</comment>
<evidence type="ECO:0000256" key="2">
    <source>
        <dbReference type="SAM" id="MobiDB-lite"/>
    </source>
</evidence>
<dbReference type="InterPro" id="IPR010327">
    <property type="entry name" value="FldB/FldC_alpha/beta"/>
</dbReference>
<feature type="compositionally biased region" description="Low complexity" evidence="2">
    <location>
        <begin position="275"/>
        <end position="285"/>
    </location>
</feature>
<dbReference type="GO" id="GO:0016836">
    <property type="term" value="F:hydro-lyase activity"/>
    <property type="evidence" value="ECO:0007669"/>
    <property type="project" value="UniProtKB-ARBA"/>
</dbReference>
<dbReference type="PANTHER" id="PTHR30548">
    <property type="entry name" value="2-HYDROXYGLUTARYL-COA DEHYDRATASE, D-COMPONENT-RELATED"/>
    <property type="match status" value="1"/>
</dbReference>
<accession>A0A7W9IAD3</accession>